<dbReference type="AlphaFoldDB" id="A0AAW9VI54"/>
<sequence>MDLIPKLKLRLNKRRMLRDYRTSYVQDGDSGLCRAVYEDFVLGKAVVSIQGDELYLHDIVVHPLFRQQGIGSILIERVINQFLGSDVRCFKGKVEDKSVLTFYSKLGFTFDENGMIYRSLEDNSVEQFVKFEDFNLFTLSMKPDDYFSEQLACDALNLWLSENKALNIKIINIETEEDKSSSSIMRMGRSFQGIRVWYTTGEQVQS</sequence>
<dbReference type="Gene3D" id="3.40.630.30">
    <property type="match status" value="1"/>
</dbReference>
<accession>A0AAW9VI54</accession>
<protein>
    <submittedName>
        <fullName evidence="2">GNAT family N-acetyltransferase</fullName>
    </submittedName>
</protein>
<dbReference type="PROSITE" id="PS51186">
    <property type="entry name" value="GNAT"/>
    <property type="match status" value="1"/>
</dbReference>
<dbReference type="CDD" id="cd04301">
    <property type="entry name" value="NAT_SF"/>
    <property type="match status" value="1"/>
</dbReference>
<dbReference type="SUPFAM" id="SSF55729">
    <property type="entry name" value="Acyl-CoA N-acyltransferases (Nat)"/>
    <property type="match status" value="1"/>
</dbReference>
<dbReference type="InterPro" id="IPR000182">
    <property type="entry name" value="GNAT_dom"/>
</dbReference>
<proteinExistence type="predicted"/>
<reference evidence="2 3" key="1">
    <citation type="submission" date="2019-10" db="EMBL/GenBank/DDBJ databases">
        <title>Comparative genomic analysis of Providencia.</title>
        <authorList>
            <person name="Yuan C."/>
            <person name="Wei Y."/>
            <person name="Yin Z."/>
        </authorList>
    </citation>
    <scope>NUCLEOTIDE SEQUENCE [LARGE SCALE GENOMIC DNA]</scope>
    <source>
        <strain evidence="3">wls1934</strain>
    </source>
</reference>
<dbReference type="InterPro" id="IPR016181">
    <property type="entry name" value="Acyl_CoA_acyltransferase"/>
</dbReference>
<evidence type="ECO:0000313" key="2">
    <source>
        <dbReference type="EMBL" id="MTC36644.1"/>
    </source>
</evidence>
<evidence type="ECO:0000259" key="1">
    <source>
        <dbReference type="PROSITE" id="PS51186"/>
    </source>
</evidence>
<comment type="caution">
    <text evidence="2">The sequence shown here is derived from an EMBL/GenBank/DDBJ whole genome shotgun (WGS) entry which is preliminary data.</text>
</comment>
<gene>
    <name evidence="2" type="ORF">GKR67_18900</name>
</gene>
<feature type="domain" description="N-acetyltransferase" evidence="1">
    <location>
        <begin position="1"/>
        <end position="130"/>
    </location>
</feature>
<dbReference type="GO" id="GO:0016747">
    <property type="term" value="F:acyltransferase activity, transferring groups other than amino-acyl groups"/>
    <property type="evidence" value="ECO:0007669"/>
    <property type="project" value="InterPro"/>
</dbReference>
<dbReference type="Proteomes" id="UP000449944">
    <property type="component" value="Unassembled WGS sequence"/>
</dbReference>
<organism evidence="2 3">
    <name type="scientific">Providencia alcalifaciens</name>
    <dbReference type="NCBI Taxonomy" id="126385"/>
    <lineage>
        <taxon>Bacteria</taxon>
        <taxon>Pseudomonadati</taxon>
        <taxon>Pseudomonadota</taxon>
        <taxon>Gammaproteobacteria</taxon>
        <taxon>Enterobacterales</taxon>
        <taxon>Morganellaceae</taxon>
        <taxon>Providencia</taxon>
    </lineage>
</organism>
<evidence type="ECO:0000313" key="3">
    <source>
        <dbReference type="Proteomes" id="UP000449944"/>
    </source>
</evidence>
<dbReference type="EMBL" id="WLUB01000058">
    <property type="protein sequence ID" value="MTC36644.1"/>
    <property type="molecule type" value="Genomic_DNA"/>
</dbReference>
<dbReference type="Pfam" id="PF13508">
    <property type="entry name" value="Acetyltransf_7"/>
    <property type="match status" value="1"/>
</dbReference>
<name>A0AAW9VI54_9GAMM</name>